<feature type="compositionally biased region" description="Basic and acidic residues" evidence="1">
    <location>
        <begin position="108"/>
        <end position="117"/>
    </location>
</feature>
<evidence type="ECO:0000256" key="1">
    <source>
        <dbReference type="SAM" id="MobiDB-lite"/>
    </source>
</evidence>
<protein>
    <submittedName>
        <fullName evidence="2">Uncharacterized protein</fullName>
    </submittedName>
</protein>
<name>A0A177A2M0_9PEZI</name>
<feature type="compositionally biased region" description="Low complexity" evidence="1">
    <location>
        <begin position="169"/>
        <end position="183"/>
    </location>
</feature>
<sequence>MEKHRRRSSFSQEVFVVGPYRLLDGHTEYITPHNPPKCDKILDYDLSRRRLLLLPQLSSSLPSIHLREPASSGGCWEIALHSRILLVASDLDRSYQAPDSANSTPSSDHSRQRERQHSTSVQPNLNLLNGQHKLHTPYCQFQITASLPRNLCASEEIWPLRKGVPPATSPTLESRSTTTTSTTQRHQRHSWSPFTKHDIKARGP</sequence>
<feature type="compositionally biased region" description="Basic and acidic residues" evidence="1">
    <location>
        <begin position="195"/>
        <end position="204"/>
    </location>
</feature>
<reference evidence="2" key="1">
    <citation type="submission" date="2016-03" db="EMBL/GenBank/DDBJ databases">
        <title>Updated assembly of Pseudogymnoascus destructans, the fungus causing white-nose syndrome of bats.</title>
        <authorList>
            <person name="Palmer J.M."/>
            <person name="Drees K.P."/>
            <person name="Foster J.T."/>
            <person name="Lindner D.L."/>
        </authorList>
    </citation>
    <scope>NUCLEOTIDE SEQUENCE [LARGE SCALE GENOMIC DNA]</scope>
    <source>
        <strain evidence="2">20631-21</strain>
    </source>
</reference>
<feature type="compositionally biased region" description="Polar residues" evidence="1">
    <location>
        <begin position="97"/>
        <end position="107"/>
    </location>
</feature>
<organism evidence="2">
    <name type="scientific">Pseudogymnoascus destructans</name>
    <dbReference type="NCBI Taxonomy" id="655981"/>
    <lineage>
        <taxon>Eukaryota</taxon>
        <taxon>Fungi</taxon>
        <taxon>Dikarya</taxon>
        <taxon>Ascomycota</taxon>
        <taxon>Pezizomycotina</taxon>
        <taxon>Leotiomycetes</taxon>
        <taxon>Thelebolales</taxon>
        <taxon>Thelebolaceae</taxon>
        <taxon>Pseudogymnoascus</taxon>
    </lineage>
</organism>
<dbReference type="AlphaFoldDB" id="A0A177A2M0"/>
<dbReference type="GeneID" id="36289711"/>
<dbReference type="Proteomes" id="UP000077154">
    <property type="component" value="Unassembled WGS sequence"/>
</dbReference>
<dbReference type="RefSeq" id="XP_024321643.1">
    <property type="nucleotide sequence ID" value="XM_024470247.1"/>
</dbReference>
<feature type="region of interest" description="Disordered" evidence="1">
    <location>
        <begin position="162"/>
        <end position="204"/>
    </location>
</feature>
<gene>
    <name evidence="2" type="ORF">VC83_06654</name>
</gene>
<evidence type="ECO:0000313" key="2">
    <source>
        <dbReference type="EMBL" id="OAF56347.1"/>
    </source>
</evidence>
<proteinExistence type="predicted"/>
<feature type="region of interest" description="Disordered" evidence="1">
    <location>
        <begin position="95"/>
        <end position="123"/>
    </location>
</feature>
<dbReference type="EMBL" id="KV441404">
    <property type="protein sequence ID" value="OAF56347.1"/>
    <property type="molecule type" value="Genomic_DNA"/>
</dbReference>
<accession>A0A177A2M0</accession>